<comment type="caution">
    <text evidence="2">The sequence shown here is derived from an EMBL/GenBank/DDBJ whole genome shotgun (WGS) entry which is preliminary data.</text>
</comment>
<proteinExistence type="predicted"/>
<dbReference type="RefSeq" id="XP_024329510.1">
    <property type="nucleotide sequence ID" value="XM_024474775.1"/>
</dbReference>
<keyword evidence="3" id="KW-1185">Reference proteome</keyword>
<dbReference type="GeneID" id="36319703"/>
<dbReference type="EMBL" id="JPQZ01000241">
    <property type="protein sequence ID" value="KKO73768.1"/>
    <property type="molecule type" value="Genomic_DNA"/>
</dbReference>
<accession>A0A0F9WKY6</accession>
<evidence type="ECO:0000313" key="3">
    <source>
        <dbReference type="Proteomes" id="UP000034350"/>
    </source>
</evidence>
<dbReference type="Proteomes" id="UP000034350">
    <property type="component" value="Unassembled WGS sequence"/>
</dbReference>
<dbReference type="VEuPathDB" id="MicrosporidiaDB:AAJ76_241000342"/>
<evidence type="ECO:0000313" key="2">
    <source>
        <dbReference type="EMBL" id="KKO73768.1"/>
    </source>
</evidence>
<reference evidence="2 3" key="1">
    <citation type="journal article" date="2015" name="Environ. Microbiol.">
        <title>Genome analyses suggest the presence of polyploidy and recent human-driven expansions in eight global populations of the honeybee pathogen Nosema ceranae.</title>
        <authorList>
            <person name="Pelin A."/>
            <person name="Selman M."/>
            <person name="Aris-Brosou S."/>
            <person name="Farinelli L."/>
            <person name="Corradi N."/>
        </authorList>
    </citation>
    <scope>NUCLEOTIDE SEQUENCE [LARGE SCALE GENOMIC DNA]</scope>
    <source>
        <strain evidence="2 3">PA08 1199</strain>
    </source>
</reference>
<evidence type="ECO:0000256" key="1">
    <source>
        <dbReference type="SAM" id="MobiDB-lite"/>
    </source>
</evidence>
<sequence length="88" mass="10768">MKYAKKMVDNGINKKPSHRLSRSFSNKHNFSLQFSKPDTNKFKQHLKNHNCYHENNFRSPNFNHCSQQQNERWCAERKTRSHYKKRML</sequence>
<protein>
    <submittedName>
        <fullName evidence="2">Uncharacterized protein</fullName>
    </submittedName>
</protein>
<feature type="region of interest" description="Disordered" evidence="1">
    <location>
        <begin position="1"/>
        <end position="25"/>
    </location>
</feature>
<dbReference type="AlphaFoldDB" id="A0A0F9WKY6"/>
<organism evidence="2 3">
    <name type="scientific">Vairimorpha ceranae</name>
    <dbReference type="NCBI Taxonomy" id="40302"/>
    <lineage>
        <taxon>Eukaryota</taxon>
        <taxon>Fungi</taxon>
        <taxon>Fungi incertae sedis</taxon>
        <taxon>Microsporidia</taxon>
        <taxon>Nosematidae</taxon>
        <taxon>Vairimorpha</taxon>
    </lineage>
</organism>
<gene>
    <name evidence="2" type="ORF">AAJ76_241000342</name>
</gene>
<name>A0A0F9WKY6_9MICR</name>